<sequence>MTDIVYIQGLSVETTIGVYDWERTIKQTLVLDLEMAADVATPGASDAVSDALDYAAVSSGVLALVEASSFELIESVAEHVAALVLSEFAVAWLRLRVSKPGAVSQARDVGVVIERGERA</sequence>
<comment type="catalytic activity">
    <reaction evidence="2 8">
        <text>7,8-dihydroneopterin = 6-hydroxymethyl-7,8-dihydropterin + glycolaldehyde</text>
        <dbReference type="Rhea" id="RHEA:10540"/>
        <dbReference type="ChEBI" id="CHEBI:17001"/>
        <dbReference type="ChEBI" id="CHEBI:17071"/>
        <dbReference type="ChEBI" id="CHEBI:44841"/>
        <dbReference type="EC" id="4.1.2.25"/>
    </reaction>
</comment>
<dbReference type="InterPro" id="IPR006156">
    <property type="entry name" value="Dihydroneopterin_aldolase"/>
</dbReference>
<dbReference type="SUPFAM" id="SSF55620">
    <property type="entry name" value="Tetrahydrobiopterin biosynthesis enzymes-like"/>
    <property type="match status" value="1"/>
</dbReference>
<accession>A0A918XIE0</accession>
<dbReference type="RefSeq" id="WP_189477498.1">
    <property type="nucleotide sequence ID" value="NZ_BMYM01000002.1"/>
</dbReference>
<protein>
    <recommendedName>
        <fullName evidence="8">7,8-dihydroneopterin aldolase</fullName>
        <ecNumber evidence="8">4.1.2.25</ecNumber>
    </recommendedName>
</protein>
<comment type="caution">
    <text evidence="10">The sequence shown here is derived from an EMBL/GenBank/DDBJ whole genome shotgun (WGS) entry which is preliminary data.</text>
</comment>
<evidence type="ECO:0000256" key="3">
    <source>
        <dbReference type="ARBA" id="ARBA00005013"/>
    </source>
</evidence>
<dbReference type="AlphaFoldDB" id="A0A918XIE0"/>
<dbReference type="FunFam" id="3.30.1130.10:FF:000002">
    <property type="entry name" value="7,8-dihydroneopterin aldolase"/>
    <property type="match status" value="1"/>
</dbReference>
<dbReference type="GO" id="GO:0005737">
    <property type="term" value="C:cytoplasm"/>
    <property type="evidence" value="ECO:0007669"/>
    <property type="project" value="TreeGrafter"/>
</dbReference>
<reference evidence="10" key="1">
    <citation type="journal article" date="2014" name="Int. J. Syst. Evol. Microbiol.">
        <title>Complete genome sequence of Corynebacterium casei LMG S-19264T (=DSM 44701T), isolated from a smear-ripened cheese.</title>
        <authorList>
            <consortium name="US DOE Joint Genome Institute (JGI-PGF)"/>
            <person name="Walter F."/>
            <person name="Albersmeier A."/>
            <person name="Kalinowski J."/>
            <person name="Ruckert C."/>
        </authorList>
    </citation>
    <scope>NUCLEOTIDE SEQUENCE</scope>
    <source>
        <strain evidence="10">KCTC 23430</strain>
    </source>
</reference>
<evidence type="ECO:0000256" key="8">
    <source>
        <dbReference type="RuleBase" id="RU362079"/>
    </source>
</evidence>
<evidence type="ECO:0000256" key="1">
    <source>
        <dbReference type="ARBA" id="ARBA00000693"/>
    </source>
</evidence>
<comment type="similarity">
    <text evidence="4 8">Belongs to the DHNA family.</text>
</comment>
<dbReference type="GO" id="GO:0016853">
    <property type="term" value="F:isomerase activity"/>
    <property type="evidence" value="ECO:0007669"/>
    <property type="project" value="UniProtKB-KW"/>
</dbReference>
<name>A0A918XIE0_9GAMM</name>
<comment type="pathway">
    <text evidence="3 8">Cofactor biosynthesis; tetrahydrofolate biosynthesis; 2-amino-4-hydroxy-6-hydroxymethyl-7,8-dihydropteridine diphosphate from 7,8-dihydroneopterin triphosphate: step 3/4.</text>
</comment>
<keyword evidence="6" id="KW-0413">Isomerase</keyword>
<dbReference type="NCBIfam" id="TIGR00525">
    <property type="entry name" value="folB"/>
    <property type="match status" value="1"/>
</dbReference>
<evidence type="ECO:0000256" key="6">
    <source>
        <dbReference type="ARBA" id="ARBA00023235"/>
    </source>
</evidence>
<dbReference type="Proteomes" id="UP000644693">
    <property type="component" value="Unassembled WGS sequence"/>
</dbReference>
<dbReference type="EC" id="4.1.2.25" evidence="8"/>
<dbReference type="CDD" id="cd00534">
    <property type="entry name" value="DHNA_DHNTPE"/>
    <property type="match status" value="1"/>
</dbReference>
<dbReference type="GO" id="GO:0004150">
    <property type="term" value="F:dihydroneopterin aldolase activity"/>
    <property type="evidence" value="ECO:0007669"/>
    <property type="project" value="UniProtKB-UniRule"/>
</dbReference>
<evidence type="ECO:0000256" key="2">
    <source>
        <dbReference type="ARBA" id="ARBA00001353"/>
    </source>
</evidence>
<dbReference type="InterPro" id="IPR006157">
    <property type="entry name" value="FolB_dom"/>
</dbReference>
<dbReference type="NCBIfam" id="TIGR00526">
    <property type="entry name" value="folB_dom"/>
    <property type="match status" value="1"/>
</dbReference>
<reference evidence="10" key="2">
    <citation type="submission" date="2020-09" db="EMBL/GenBank/DDBJ databases">
        <authorList>
            <person name="Sun Q."/>
            <person name="Kim S."/>
        </authorList>
    </citation>
    <scope>NUCLEOTIDE SEQUENCE</scope>
    <source>
        <strain evidence="10">KCTC 23430</strain>
    </source>
</reference>
<dbReference type="InterPro" id="IPR043133">
    <property type="entry name" value="GTP-CH-I_C/QueF"/>
</dbReference>
<evidence type="ECO:0000256" key="4">
    <source>
        <dbReference type="ARBA" id="ARBA00005708"/>
    </source>
</evidence>
<evidence type="ECO:0000313" key="10">
    <source>
        <dbReference type="EMBL" id="GHD33655.1"/>
    </source>
</evidence>
<keyword evidence="7 8" id="KW-0456">Lyase</keyword>
<dbReference type="GO" id="GO:0046656">
    <property type="term" value="P:folic acid biosynthetic process"/>
    <property type="evidence" value="ECO:0007669"/>
    <property type="project" value="UniProtKB-UniRule"/>
</dbReference>
<keyword evidence="11" id="KW-1185">Reference proteome</keyword>
<comment type="function">
    <text evidence="8">Catalyzes the conversion of 7,8-dihydroneopterin to 6-hydroxymethyl-7,8-dihydropterin.</text>
</comment>
<dbReference type="PANTHER" id="PTHR42844">
    <property type="entry name" value="DIHYDRONEOPTERIN ALDOLASE 1-RELATED"/>
    <property type="match status" value="1"/>
</dbReference>
<organism evidence="10 11">
    <name type="scientific">Parahalioglobus pacificus</name>
    <dbReference type="NCBI Taxonomy" id="930806"/>
    <lineage>
        <taxon>Bacteria</taxon>
        <taxon>Pseudomonadati</taxon>
        <taxon>Pseudomonadota</taxon>
        <taxon>Gammaproteobacteria</taxon>
        <taxon>Cellvibrionales</taxon>
        <taxon>Halieaceae</taxon>
        <taxon>Parahalioglobus</taxon>
    </lineage>
</organism>
<evidence type="ECO:0000313" key="11">
    <source>
        <dbReference type="Proteomes" id="UP000644693"/>
    </source>
</evidence>
<evidence type="ECO:0000259" key="9">
    <source>
        <dbReference type="SMART" id="SM00905"/>
    </source>
</evidence>
<keyword evidence="5 8" id="KW-0289">Folate biosynthesis</keyword>
<dbReference type="Gene3D" id="3.30.1130.10">
    <property type="match status" value="1"/>
</dbReference>
<proteinExistence type="inferred from homology"/>
<dbReference type="SMART" id="SM00905">
    <property type="entry name" value="FolB"/>
    <property type="match status" value="1"/>
</dbReference>
<dbReference type="Pfam" id="PF02152">
    <property type="entry name" value="FolB"/>
    <property type="match status" value="1"/>
</dbReference>
<evidence type="ECO:0000256" key="5">
    <source>
        <dbReference type="ARBA" id="ARBA00022909"/>
    </source>
</evidence>
<dbReference type="GO" id="GO:0046654">
    <property type="term" value="P:tetrahydrofolate biosynthetic process"/>
    <property type="evidence" value="ECO:0007669"/>
    <property type="project" value="UniProtKB-UniRule"/>
</dbReference>
<dbReference type="PANTHER" id="PTHR42844:SF1">
    <property type="entry name" value="DIHYDRONEOPTERIN ALDOLASE 1-RELATED"/>
    <property type="match status" value="1"/>
</dbReference>
<feature type="domain" description="Dihydroneopterin aldolase/epimerase" evidence="9">
    <location>
        <begin position="5"/>
        <end position="115"/>
    </location>
</feature>
<gene>
    <name evidence="10" type="ORF">GCM10007053_18260</name>
</gene>
<comment type="catalytic activity">
    <reaction evidence="1">
        <text>7,8-dihydroneopterin = 7,8-dihydromonapterin</text>
        <dbReference type="Rhea" id="RHEA:45328"/>
        <dbReference type="ChEBI" id="CHEBI:17001"/>
        <dbReference type="ChEBI" id="CHEBI:71175"/>
        <dbReference type="EC" id="5.1.99.8"/>
    </reaction>
</comment>
<dbReference type="EMBL" id="BMYM01000002">
    <property type="protein sequence ID" value="GHD33655.1"/>
    <property type="molecule type" value="Genomic_DNA"/>
</dbReference>
<evidence type="ECO:0000256" key="7">
    <source>
        <dbReference type="ARBA" id="ARBA00023239"/>
    </source>
</evidence>